<dbReference type="CDD" id="cd15798">
    <property type="entry name" value="PMEI-like_3"/>
    <property type="match status" value="1"/>
</dbReference>
<evidence type="ECO:0000259" key="8">
    <source>
        <dbReference type="SMART" id="SM00856"/>
    </source>
</evidence>
<reference evidence="9 10" key="1">
    <citation type="journal article" date="2024" name="Plant J.">
        <title>Genome sequences and population genomics reveal climatic adaptation and genomic divergence between two closely related sweetgum species.</title>
        <authorList>
            <person name="Xu W.Q."/>
            <person name="Ren C.Q."/>
            <person name="Zhang X.Y."/>
            <person name="Comes H.P."/>
            <person name="Liu X.H."/>
            <person name="Li Y.G."/>
            <person name="Kettle C.J."/>
            <person name="Jalonen R."/>
            <person name="Gaisberger H."/>
            <person name="Ma Y.Z."/>
            <person name="Qiu Y.X."/>
        </authorList>
    </citation>
    <scope>NUCLEOTIDE SEQUENCE [LARGE SCALE GENOMIC DNA]</scope>
    <source>
        <strain evidence="9">Hangzhou</strain>
    </source>
</reference>
<dbReference type="AlphaFoldDB" id="A0AAP0WNL5"/>
<feature type="signal peptide" evidence="7">
    <location>
        <begin position="1"/>
        <end position="25"/>
    </location>
</feature>
<keyword evidence="5 7" id="KW-0063">Aspartyl esterase</keyword>
<dbReference type="InterPro" id="IPR011050">
    <property type="entry name" value="Pectin_lyase_fold/virulence"/>
</dbReference>
<dbReference type="InterPro" id="IPR000070">
    <property type="entry name" value="Pectinesterase_cat"/>
</dbReference>
<feature type="active site" evidence="6">
    <location>
        <position position="381"/>
    </location>
</feature>
<evidence type="ECO:0000256" key="4">
    <source>
        <dbReference type="ARBA" id="ARBA00022801"/>
    </source>
</evidence>
<organism evidence="9 10">
    <name type="scientific">Liquidambar formosana</name>
    <name type="common">Formosan gum</name>
    <dbReference type="NCBI Taxonomy" id="63359"/>
    <lineage>
        <taxon>Eukaryota</taxon>
        <taxon>Viridiplantae</taxon>
        <taxon>Streptophyta</taxon>
        <taxon>Embryophyta</taxon>
        <taxon>Tracheophyta</taxon>
        <taxon>Spermatophyta</taxon>
        <taxon>Magnoliopsida</taxon>
        <taxon>eudicotyledons</taxon>
        <taxon>Gunneridae</taxon>
        <taxon>Pentapetalae</taxon>
        <taxon>Saxifragales</taxon>
        <taxon>Altingiaceae</taxon>
        <taxon>Liquidambar</taxon>
    </lineage>
</organism>
<dbReference type="PROSITE" id="PS00503">
    <property type="entry name" value="PECTINESTERASE_2"/>
    <property type="match status" value="1"/>
</dbReference>
<dbReference type="GO" id="GO:0004857">
    <property type="term" value="F:enzyme inhibitor activity"/>
    <property type="evidence" value="ECO:0007669"/>
    <property type="project" value="InterPro"/>
</dbReference>
<dbReference type="FunFam" id="2.160.20.10:FF:000001">
    <property type="entry name" value="Pectinesterase"/>
    <property type="match status" value="1"/>
</dbReference>
<comment type="pathway">
    <text evidence="1 7">Glycan metabolism; pectin degradation; 2-dehydro-3-deoxy-D-gluconate from pectin: step 1/5.</text>
</comment>
<dbReference type="Gene3D" id="2.160.20.10">
    <property type="entry name" value="Single-stranded right-handed beta-helix, Pectin lyase-like"/>
    <property type="match status" value="1"/>
</dbReference>
<evidence type="ECO:0000313" key="10">
    <source>
        <dbReference type="Proteomes" id="UP001415857"/>
    </source>
</evidence>
<dbReference type="Gene3D" id="1.20.140.40">
    <property type="entry name" value="Invertase/pectin methylesterase inhibitor family protein"/>
    <property type="match status" value="1"/>
</dbReference>
<accession>A0AAP0WNL5</accession>
<comment type="catalytic activity">
    <reaction evidence="7">
        <text>[(1-&gt;4)-alpha-D-galacturonosyl methyl ester](n) + n H2O = [(1-&gt;4)-alpha-D-galacturonosyl](n) + n methanol + n H(+)</text>
        <dbReference type="Rhea" id="RHEA:22380"/>
        <dbReference type="Rhea" id="RHEA-COMP:14570"/>
        <dbReference type="Rhea" id="RHEA-COMP:14573"/>
        <dbReference type="ChEBI" id="CHEBI:15377"/>
        <dbReference type="ChEBI" id="CHEBI:15378"/>
        <dbReference type="ChEBI" id="CHEBI:17790"/>
        <dbReference type="ChEBI" id="CHEBI:140522"/>
        <dbReference type="ChEBI" id="CHEBI:140523"/>
        <dbReference type="EC" id="3.1.1.11"/>
    </reaction>
</comment>
<dbReference type="Proteomes" id="UP001415857">
    <property type="component" value="Unassembled WGS sequence"/>
</dbReference>
<dbReference type="InterPro" id="IPR035513">
    <property type="entry name" value="Invertase/methylesterase_inhib"/>
</dbReference>
<dbReference type="FunFam" id="1.20.140.40:FF:000022">
    <property type="entry name" value="Pectinesterase"/>
    <property type="match status" value="1"/>
</dbReference>
<keyword evidence="7" id="KW-0732">Signal</keyword>
<evidence type="ECO:0000256" key="3">
    <source>
        <dbReference type="ARBA" id="ARBA00007786"/>
    </source>
</evidence>
<name>A0AAP0WNL5_LIQFO</name>
<protein>
    <recommendedName>
        <fullName evidence="7">Pectinesterase</fullName>
        <ecNumber evidence="7">3.1.1.11</ecNumber>
    </recommendedName>
</protein>
<dbReference type="SUPFAM" id="SSF101148">
    <property type="entry name" value="Plant invertase/pectin methylesterase inhibitor"/>
    <property type="match status" value="1"/>
</dbReference>
<evidence type="ECO:0000256" key="2">
    <source>
        <dbReference type="ARBA" id="ARBA00006027"/>
    </source>
</evidence>
<dbReference type="GO" id="GO:0045490">
    <property type="term" value="P:pectin catabolic process"/>
    <property type="evidence" value="ECO:0007669"/>
    <property type="project" value="UniProtKB-UniRule"/>
</dbReference>
<keyword evidence="10" id="KW-1185">Reference proteome</keyword>
<dbReference type="EMBL" id="JBBPBK010000011">
    <property type="protein sequence ID" value="KAK9274734.1"/>
    <property type="molecule type" value="Genomic_DNA"/>
</dbReference>
<dbReference type="EC" id="3.1.1.11" evidence="7"/>
<dbReference type="InterPro" id="IPR012334">
    <property type="entry name" value="Pectin_lyas_fold"/>
</dbReference>
<dbReference type="SUPFAM" id="SSF51126">
    <property type="entry name" value="Pectin lyase-like"/>
    <property type="match status" value="1"/>
</dbReference>
<comment type="caution">
    <text evidence="9">The sequence shown here is derived from an EMBL/GenBank/DDBJ whole genome shotgun (WGS) entry which is preliminary data.</text>
</comment>
<comment type="similarity">
    <text evidence="2">In the N-terminal section; belongs to the PMEI family.</text>
</comment>
<evidence type="ECO:0000256" key="5">
    <source>
        <dbReference type="ARBA" id="ARBA00023085"/>
    </source>
</evidence>
<dbReference type="SMART" id="SM00856">
    <property type="entry name" value="PMEI"/>
    <property type="match status" value="1"/>
</dbReference>
<evidence type="ECO:0000256" key="6">
    <source>
        <dbReference type="PROSITE-ProRule" id="PRU10040"/>
    </source>
</evidence>
<proteinExistence type="inferred from homology"/>
<evidence type="ECO:0000256" key="7">
    <source>
        <dbReference type="RuleBase" id="RU000589"/>
    </source>
</evidence>
<gene>
    <name evidence="9" type="ORF">L1049_021985</name>
</gene>
<dbReference type="Pfam" id="PF04043">
    <property type="entry name" value="PMEI"/>
    <property type="match status" value="1"/>
</dbReference>
<evidence type="ECO:0000256" key="1">
    <source>
        <dbReference type="ARBA" id="ARBA00005184"/>
    </source>
</evidence>
<dbReference type="Pfam" id="PF01095">
    <property type="entry name" value="Pectinesterase"/>
    <property type="match status" value="1"/>
</dbReference>
<keyword evidence="4 7" id="KW-0378">Hydrolase</keyword>
<dbReference type="InterPro" id="IPR006501">
    <property type="entry name" value="Pectinesterase_inhib_dom"/>
</dbReference>
<dbReference type="NCBIfam" id="TIGR01614">
    <property type="entry name" value="PME_inhib"/>
    <property type="match status" value="1"/>
</dbReference>
<sequence length="542" mass="59606">MASSSSSSLKTFLLVCAIFFSRTRGLNTSTSTTSQAFHLSSVRSFCEPTPYPDVCVDSLKLSISININPNIISYLLQNLQSAISEAGKLSNLLSTAGHSNIIEKQRGTIQDCKELHQITVSSLQRSVSKIRAGDSQKLADARAFLSAALTNKNTCLEGLDSASGPLKPTLVNSLLTTYKHVSNSLSILSRPGQPKGRTNRRRLLGVPRWLTKKDRRILQTSGGGDEYDPSEVLTVAADGSGNFTTITDAISFAPNNSYDRVIIHVTQGVYEENVEIPSYKPNLVLLGDGSDVTVITGNRSVVDGWTTFRSATVAVSGDGFLARDITFANTAGPEKQQAVALRINADLAALYRCTMNGYQDTLYVHSFRQFYRESDISGTIDYIFGNAAVVFQACNIITRMPLPGQFTVITAQSRDTQDEYTGMSIQNCSIVAEDDLYSNSSSVKSYLGRPWRVYSRTVYIESYMDSFIDPTGWIEWPGDQGLDTLYYGEYDNYGPAAGTDNRVTWPGYHVMDYSDASNFTVSEFISGDEWLESTSFPYDDEI</sequence>
<feature type="domain" description="Pectinesterase inhibitor" evidence="8">
    <location>
        <begin position="37"/>
        <end position="187"/>
    </location>
</feature>
<dbReference type="PANTHER" id="PTHR31707">
    <property type="entry name" value="PECTINESTERASE"/>
    <property type="match status" value="1"/>
</dbReference>
<dbReference type="InterPro" id="IPR033131">
    <property type="entry name" value="Pectinesterase_Asp_AS"/>
</dbReference>
<comment type="similarity">
    <text evidence="3">In the C-terminal section; belongs to the pectinesterase family.</text>
</comment>
<dbReference type="GO" id="GO:0042545">
    <property type="term" value="P:cell wall modification"/>
    <property type="evidence" value="ECO:0007669"/>
    <property type="project" value="UniProtKB-UniRule"/>
</dbReference>
<evidence type="ECO:0000313" key="9">
    <source>
        <dbReference type="EMBL" id="KAK9274734.1"/>
    </source>
</evidence>
<feature type="chain" id="PRO_5042668195" description="Pectinesterase" evidence="7">
    <location>
        <begin position="26"/>
        <end position="542"/>
    </location>
</feature>
<dbReference type="GO" id="GO:0030599">
    <property type="term" value="F:pectinesterase activity"/>
    <property type="evidence" value="ECO:0007669"/>
    <property type="project" value="UniProtKB-UniRule"/>
</dbReference>